<dbReference type="InterPro" id="IPR050703">
    <property type="entry name" value="Flavin_MAO"/>
</dbReference>
<dbReference type="InterPro" id="IPR002937">
    <property type="entry name" value="Amino_oxidase"/>
</dbReference>
<feature type="binding site" evidence="4">
    <location>
        <position position="422"/>
    </location>
    <ligand>
        <name>FAD</name>
        <dbReference type="ChEBI" id="CHEBI:57692"/>
    </ligand>
</feature>
<proteinExistence type="inferred from homology"/>
<dbReference type="RefSeq" id="WP_072858728.1">
    <property type="nucleotide sequence ID" value="NZ_FQUE01000015.1"/>
</dbReference>
<evidence type="ECO:0000313" key="6">
    <source>
        <dbReference type="EMBL" id="SHF83252.1"/>
    </source>
</evidence>
<dbReference type="EMBL" id="FQUE01000015">
    <property type="protein sequence ID" value="SHF83252.1"/>
    <property type="molecule type" value="Genomic_DNA"/>
</dbReference>
<evidence type="ECO:0000259" key="5">
    <source>
        <dbReference type="Pfam" id="PF01593"/>
    </source>
</evidence>
<feature type="binding site" evidence="4">
    <location>
        <begin position="32"/>
        <end position="33"/>
    </location>
    <ligand>
        <name>FAD</name>
        <dbReference type="ChEBI" id="CHEBI:57692"/>
    </ligand>
</feature>
<feature type="binding site" evidence="4">
    <location>
        <position position="234"/>
    </location>
    <ligand>
        <name>FAD</name>
        <dbReference type="ChEBI" id="CHEBI:57692"/>
    </ligand>
</feature>
<dbReference type="Gene3D" id="1.10.405.10">
    <property type="entry name" value="Guanine Nucleotide Dissociation Inhibitor, domain 1"/>
    <property type="match status" value="1"/>
</dbReference>
<dbReference type="InterPro" id="IPR036188">
    <property type="entry name" value="FAD/NAD-bd_sf"/>
</dbReference>
<comment type="cofactor">
    <cofactor evidence="1">
        <name>FAD</name>
        <dbReference type="ChEBI" id="CHEBI:57692"/>
    </cofactor>
</comment>
<feature type="binding site" evidence="4">
    <location>
        <position position="339"/>
    </location>
    <ligand>
        <name>substrate</name>
    </ligand>
</feature>
<dbReference type="InterPro" id="IPR001613">
    <property type="entry name" value="Flavin_amine_oxidase"/>
</dbReference>
<evidence type="ECO:0000256" key="2">
    <source>
        <dbReference type="ARBA" id="ARBA00005995"/>
    </source>
</evidence>
<evidence type="ECO:0000256" key="4">
    <source>
        <dbReference type="PIRSR" id="PIRSR601613-1"/>
    </source>
</evidence>
<gene>
    <name evidence="6" type="ORF">SAMN05444339_11519</name>
</gene>
<dbReference type="PANTHER" id="PTHR43563">
    <property type="entry name" value="AMINE OXIDASE"/>
    <property type="match status" value="1"/>
</dbReference>
<keyword evidence="7" id="KW-1185">Reference proteome</keyword>
<evidence type="ECO:0000256" key="3">
    <source>
        <dbReference type="ARBA" id="ARBA00023002"/>
    </source>
</evidence>
<dbReference type="Pfam" id="PF01593">
    <property type="entry name" value="Amino_oxidase"/>
    <property type="match status" value="1"/>
</dbReference>
<dbReference type="AlphaFoldDB" id="A0A1M5EW32"/>
<dbReference type="PRINTS" id="PR00757">
    <property type="entry name" value="AMINEOXDASEF"/>
</dbReference>
<dbReference type="Proteomes" id="UP000183987">
    <property type="component" value="Unassembled WGS sequence"/>
</dbReference>
<dbReference type="STRING" id="366533.SAMN05444339_11519"/>
<dbReference type="GO" id="GO:0016491">
    <property type="term" value="F:oxidoreductase activity"/>
    <property type="evidence" value="ECO:0007669"/>
    <property type="project" value="UniProtKB-KW"/>
</dbReference>
<comment type="similarity">
    <text evidence="2">Belongs to the flavin monoamine oxidase family.</text>
</comment>
<dbReference type="SUPFAM" id="SSF54373">
    <property type="entry name" value="FAD-linked reductases, C-terminal domain"/>
    <property type="match status" value="1"/>
</dbReference>
<reference evidence="7" key="1">
    <citation type="submission" date="2016-11" db="EMBL/GenBank/DDBJ databases">
        <authorList>
            <person name="Varghese N."/>
            <person name="Submissions S."/>
        </authorList>
    </citation>
    <scope>NUCLEOTIDE SEQUENCE [LARGE SCALE GENOMIC DNA]</scope>
    <source>
        <strain evidence="7">DSM 29326</strain>
    </source>
</reference>
<protein>
    <submittedName>
        <fullName evidence="6">Monoamine oxidase</fullName>
    </submittedName>
</protein>
<dbReference type="SUPFAM" id="SSF51905">
    <property type="entry name" value="FAD/NAD(P)-binding domain"/>
    <property type="match status" value="1"/>
</dbReference>
<sequence>MPRTIIIGAGFAGLSAALTLMEKGDDDFVVLEARDRVGGRTKPGKLGDLTVDLGGMWMAPTQNQLKFLAASYKVRTYPTYLDGEAIFRINGKERRGQREKLNNLLGLRGGLGYLNARRKLRRLMKPLDCEQPWNHPQAAQLDATTVEQWLVANVGYDLLRAAFRTVCSTVFCAETSQVSLLFFLHYLKSGEGLDTLISSDTGGAQNLLFHGGVHQISTRMAAQIGDRLHLNTPVESIAWEEGHADVHTQSGTWTAHNVIVAVPLTLLPRIAFTPALPHPKMALHDRLTMGSSIKFWVLYETPFWRAKGFNGSILRDDTPTTPIMDVSPTGQGKGVLAGFIDGDQALRYADLSVAARRAVVLKTVSEHFGPAALTPLDYLDHDWSSEEWSGGCYGAFAPPGVLSHYGEHLRAPIGPFHWAGTETSPVWTGYIEGAIRSGQRAALEVFGKPARSDNSVKIGYRATPGSGEIIPFATRS</sequence>
<dbReference type="Gene3D" id="3.90.660.10">
    <property type="match status" value="1"/>
</dbReference>
<keyword evidence="3" id="KW-0560">Oxidoreductase</keyword>
<evidence type="ECO:0000256" key="1">
    <source>
        <dbReference type="ARBA" id="ARBA00001974"/>
    </source>
</evidence>
<accession>A0A1M5EW32</accession>
<dbReference type="Gene3D" id="3.50.50.60">
    <property type="entry name" value="FAD/NAD(P)-binding domain"/>
    <property type="match status" value="1"/>
</dbReference>
<feature type="domain" description="Amine oxidase" evidence="5">
    <location>
        <begin position="11"/>
        <end position="444"/>
    </location>
</feature>
<name>A0A1M5EW32_LOKAT</name>
<dbReference type="PANTHER" id="PTHR43563:SF1">
    <property type="entry name" value="AMINE OXIDASE [FLAVIN-CONTAINING] B"/>
    <property type="match status" value="1"/>
</dbReference>
<organism evidence="6 7">
    <name type="scientific">Loktanella atrilutea</name>
    <dbReference type="NCBI Taxonomy" id="366533"/>
    <lineage>
        <taxon>Bacteria</taxon>
        <taxon>Pseudomonadati</taxon>
        <taxon>Pseudomonadota</taxon>
        <taxon>Alphaproteobacteria</taxon>
        <taxon>Rhodobacterales</taxon>
        <taxon>Roseobacteraceae</taxon>
        <taxon>Loktanella</taxon>
    </lineage>
</organism>
<evidence type="ECO:0000313" key="7">
    <source>
        <dbReference type="Proteomes" id="UP000183987"/>
    </source>
</evidence>